<proteinExistence type="predicted"/>
<feature type="region of interest" description="Disordered" evidence="2">
    <location>
        <begin position="29"/>
        <end position="100"/>
    </location>
</feature>
<keyword evidence="1" id="KW-0175">Coiled coil</keyword>
<dbReference type="EMBL" id="MHWS01000014">
    <property type="protein sequence ID" value="OHB12205.1"/>
    <property type="molecule type" value="Genomic_DNA"/>
</dbReference>
<sequence>MKKNKLFYLLSIATVVSIALPTTIIYARESDEAPRGSDGSGDSAVSIQVRSDLKDDDTGDDDSITSTSSVKLRGDGTVDDDSSVEQERSDDDSNDVAEEHRSSVSAFVQNLLDLADEDKSGIGEQVREVAKEQNDSKERVAKAVEEVQKRSKINIFIFGPDFKNIGKIRSEIVQTENRIEKLNKLLTGTSTTTISASTTLEVENLRIEQEKLNNFVIENENVFSLLGWFVKLFSK</sequence>
<comment type="caution">
    <text evidence="3">The sequence shown here is derived from an EMBL/GenBank/DDBJ whole genome shotgun (WGS) entry which is preliminary data.</text>
</comment>
<evidence type="ECO:0000313" key="3">
    <source>
        <dbReference type="EMBL" id="OHB12205.1"/>
    </source>
</evidence>
<dbReference type="Proteomes" id="UP000177276">
    <property type="component" value="Unassembled WGS sequence"/>
</dbReference>
<dbReference type="AlphaFoldDB" id="A0A1G2US28"/>
<organism evidence="3 4">
    <name type="scientific">Candidatus Zambryskibacteria bacterium RIFCSPLOWO2_12_FULL_39_16</name>
    <dbReference type="NCBI Taxonomy" id="1802775"/>
    <lineage>
        <taxon>Bacteria</taxon>
        <taxon>Candidatus Zambryskiibacteriota</taxon>
    </lineage>
</organism>
<feature type="coiled-coil region" evidence="1">
    <location>
        <begin position="130"/>
        <end position="185"/>
    </location>
</feature>
<evidence type="ECO:0000256" key="2">
    <source>
        <dbReference type="SAM" id="MobiDB-lite"/>
    </source>
</evidence>
<reference evidence="3 4" key="1">
    <citation type="journal article" date="2016" name="Nat. Commun.">
        <title>Thousands of microbial genomes shed light on interconnected biogeochemical processes in an aquifer system.</title>
        <authorList>
            <person name="Anantharaman K."/>
            <person name="Brown C.T."/>
            <person name="Hug L.A."/>
            <person name="Sharon I."/>
            <person name="Castelle C.J."/>
            <person name="Probst A.J."/>
            <person name="Thomas B.C."/>
            <person name="Singh A."/>
            <person name="Wilkins M.J."/>
            <person name="Karaoz U."/>
            <person name="Brodie E.L."/>
            <person name="Williams K.H."/>
            <person name="Hubbard S.S."/>
            <person name="Banfield J.F."/>
        </authorList>
    </citation>
    <scope>NUCLEOTIDE SEQUENCE [LARGE SCALE GENOMIC DNA]</scope>
</reference>
<feature type="compositionally biased region" description="Acidic residues" evidence="2">
    <location>
        <begin position="54"/>
        <end position="63"/>
    </location>
</feature>
<protein>
    <submittedName>
        <fullName evidence="3">Uncharacterized protein</fullName>
    </submittedName>
</protein>
<evidence type="ECO:0000256" key="1">
    <source>
        <dbReference type="SAM" id="Coils"/>
    </source>
</evidence>
<accession>A0A1G2US28</accession>
<evidence type="ECO:0000313" key="4">
    <source>
        <dbReference type="Proteomes" id="UP000177276"/>
    </source>
</evidence>
<gene>
    <name evidence="3" type="ORF">A3G46_00120</name>
</gene>
<feature type="compositionally biased region" description="Acidic residues" evidence="2">
    <location>
        <begin position="77"/>
        <end position="96"/>
    </location>
</feature>
<name>A0A1G2US28_9BACT</name>